<accession>A0A8D8CYC3</accession>
<dbReference type="EMBL" id="HBUE01143495">
    <property type="protein sequence ID" value="CAG6501923.1"/>
    <property type="molecule type" value="Transcribed_RNA"/>
</dbReference>
<evidence type="ECO:0000313" key="1">
    <source>
        <dbReference type="EMBL" id="CAG6501923.1"/>
    </source>
</evidence>
<proteinExistence type="predicted"/>
<sequence length="99" mass="10977">MLDALAHRHISRGWDGGAVGKTNKRSHSRMADPVGCSTRTLKLVNLFLKLPTTIGHVLQHANWLINHYSAPTPFPVVVGGWKSASGCFFFLFFDTTPRD</sequence>
<name>A0A8D8CYC3_CULPI</name>
<organism evidence="1">
    <name type="scientific">Culex pipiens</name>
    <name type="common">House mosquito</name>
    <dbReference type="NCBI Taxonomy" id="7175"/>
    <lineage>
        <taxon>Eukaryota</taxon>
        <taxon>Metazoa</taxon>
        <taxon>Ecdysozoa</taxon>
        <taxon>Arthropoda</taxon>
        <taxon>Hexapoda</taxon>
        <taxon>Insecta</taxon>
        <taxon>Pterygota</taxon>
        <taxon>Neoptera</taxon>
        <taxon>Endopterygota</taxon>
        <taxon>Diptera</taxon>
        <taxon>Nematocera</taxon>
        <taxon>Culicoidea</taxon>
        <taxon>Culicidae</taxon>
        <taxon>Culicinae</taxon>
        <taxon>Culicini</taxon>
        <taxon>Culex</taxon>
        <taxon>Culex</taxon>
    </lineage>
</organism>
<dbReference type="AlphaFoldDB" id="A0A8D8CYC3"/>
<reference evidence="1" key="1">
    <citation type="submission" date="2021-05" db="EMBL/GenBank/DDBJ databases">
        <authorList>
            <person name="Alioto T."/>
            <person name="Alioto T."/>
            <person name="Gomez Garrido J."/>
        </authorList>
    </citation>
    <scope>NUCLEOTIDE SEQUENCE</scope>
</reference>
<protein>
    <submittedName>
        <fullName evidence="1">(northern house mosquito) hypothetical protein</fullName>
    </submittedName>
</protein>
<dbReference type="EMBL" id="HBUE01143497">
    <property type="protein sequence ID" value="CAG6501924.1"/>
    <property type="molecule type" value="Transcribed_RNA"/>
</dbReference>